<dbReference type="PANTHER" id="PTHR30055:SF209">
    <property type="entry name" value="POSSIBLE TRANSCRIPTIONAL REGULATORY PROTEIN (PROBABLY TETR-FAMILY)"/>
    <property type="match status" value="1"/>
</dbReference>
<organism evidence="5 6">
    <name type="scientific">Nonomuraea bangladeshensis</name>
    <dbReference type="NCBI Taxonomy" id="404385"/>
    <lineage>
        <taxon>Bacteria</taxon>
        <taxon>Bacillati</taxon>
        <taxon>Actinomycetota</taxon>
        <taxon>Actinomycetes</taxon>
        <taxon>Streptosporangiales</taxon>
        <taxon>Streptosporangiaceae</taxon>
        <taxon>Nonomuraea</taxon>
    </lineage>
</organism>
<dbReference type="InterPro" id="IPR050109">
    <property type="entry name" value="HTH-type_TetR-like_transc_reg"/>
</dbReference>
<reference evidence="5 6" key="1">
    <citation type="submission" date="2024-06" db="EMBL/GenBank/DDBJ databases">
        <title>The Natural Products Discovery Center: Release of the First 8490 Sequenced Strains for Exploring Actinobacteria Biosynthetic Diversity.</title>
        <authorList>
            <person name="Kalkreuter E."/>
            <person name="Kautsar S.A."/>
            <person name="Yang D."/>
            <person name="Bader C.D."/>
            <person name="Teijaro C.N."/>
            <person name="Fluegel L."/>
            <person name="Davis C.M."/>
            <person name="Simpson J.R."/>
            <person name="Lauterbach L."/>
            <person name="Steele A.D."/>
            <person name="Gui C."/>
            <person name="Meng S."/>
            <person name="Li G."/>
            <person name="Viehrig K."/>
            <person name="Ye F."/>
            <person name="Su P."/>
            <person name="Kiefer A.F."/>
            <person name="Nichols A."/>
            <person name="Cepeda A.J."/>
            <person name="Yan W."/>
            <person name="Fan B."/>
            <person name="Jiang Y."/>
            <person name="Adhikari A."/>
            <person name="Zheng C.-J."/>
            <person name="Schuster L."/>
            <person name="Cowan T.M."/>
            <person name="Smanski M.J."/>
            <person name="Chevrette M.G."/>
            <person name="De Carvalho L.P.S."/>
            <person name="Shen B."/>
        </authorList>
    </citation>
    <scope>NUCLEOTIDE SEQUENCE [LARGE SCALE GENOMIC DNA]</scope>
    <source>
        <strain evidence="5 6">NPDC049574</strain>
    </source>
</reference>
<dbReference type="EMBL" id="JBFARM010000003">
    <property type="protein sequence ID" value="MEV4285742.1"/>
    <property type="molecule type" value="Genomic_DNA"/>
</dbReference>
<name>A0ABV3GZN8_9ACTN</name>
<dbReference type="PROSITE" id="PS50977">
    <property type="entry name" value="HTH_TETR_2"/>
    <property type="match status" value="1"/>
</dbReference>
<evidence type="ECO:0000313" key="5">
    <source>
        <dbReference type="EMBL" id="MEV4285742.1"/>
    </source>
</evidence>
<feature type="DNA-binding region" description="H-T-H motif" evidence="2">
    <location>
        <begin position="52"/>
        <end position="71"/>
    </location>
</feature>
<proteinExistence type="predicted"/>
<comment type="caution">
    <text evidence="5">The sequence shown here is derived from an EMBL/GenBank/DDBJ whole genome shotgun (WGS) entry which is preliminary data.</text>
</comment>
<dbReference type="Gene3D" id="1.10.357.10">
    <property type="entry name" value="Tetracycline Repressor, domain 2"/>
    <property type="match status" value="1"/>
</dbReference>
<accession>A0ABV3GZN8</accession>
<dbReference type="InterPro" id="IPR009057">
    <property type="entry name" value="Homeodomain-like_sf"/>
</dbReference>
<keyword evidence="6" id="KW-1185">Reference proteome</keyword>
<evidence type="ECO:0000256" key="3">
    <source>
        <dbReference type="SAM" id="MobiDB-lite"/>
    </source>
</evidence>
<feature type="region of interest" description="Disordered" evidence="3">
    <location>
        <begin position="1"/>
        <end position="28"/>
    </location>
</feature>
<keyword evidence="1 2" id="KW-0238">DNA-binding</keyword>
<sequence>MTQSRPSSMRDDAGDGSSDQRSDERADAARNRAKILAAAEEIMATRGVEALSMADVAAAAGVGVGTLYRRFGDRAGLAHALIDRREREFQAAYLGGPPPLGPGAPAAERIRAFLHALASRTVNQLDLLLVAETAAPFARFGGAYHAYHRHLAILLAEARPGRDASYLADALLAPLAANLLAYRIGGEQGLTCKAIRAGLDDLLAGVTGPDSGAAEGRR</sequence>
<dbReference type="Proteomes" id="UP001552427">
    <property type="component" value="Unassembled WGS sequence"/>
</dbReference>
<feature type="compositionally biased region" description="Basic and acidic residues" evidence="3">
    <location>
        <begin position="8"/>
        <end position="28"/>
    </location>
</feature>
<dbReference type="PANTHER" id="PTHR30055">
    <property type="entry name" value="HTH-TYPE TRANSCRIPTIONAL REGULATOR RUTR"/>
    <property type="match status" value="1"/>
</dbReference>
<gene>
    <name evidence="5" type="ORF">AB0K40_09580</name>
</gene>
<evidence type="ECO:0000259" key="4">
    <source>
        <dbReference type="PROSITE" id="PS50977"/>
    </source>
</evidence>
<dbReference type="RefSeq" id="WP_364446796.1">
    <property type="nucleotide sequence ID" value="NZ_JBFARM010000003.1"/>
</dbReference>
<dbReference type="SUPFAM" id="SSF46689">
    <property type="entry name" value="Homeodomain-like"/>
    <property type="match status" value="1"/>
</dbReference>
<feature type="domain" description="HTH tetR-type" evidence="4">
    <location>
        <begin position="29"/>
        <end position="89"/>
    </location>
</feature>
<dbReference type="PRINTS" id="PR00455">
    <property type="entry name" value="HTHTETR"/>
</dbReference>
<evidence type="ECO:0000256" key="2">
    <source>
        <dbReference type="PROSITE-ProRule" id="PRU00335"/>
    </source>
</evidence>
<evidence type="ECO:0000313" key="6">
    <source>
        <dbReference type="Proteomes" id="UP001552427"/>
    </source>
</evidence>
<protein>
    <submittedName>
        <fullName evidence="5">TetR family transcriptional regulator</fullName>
    </submittedName>
</protein>
<dbReference type="Pfam" id="PF00440">
    <property type="entry name" value="TetR_N"/>
    <property type="match status" value="1"/>
</dbReference>
<evidence type="ECO:0000256" key="1">
    <source>
        <dbReference type="ARBA" id="ARBA00023125"/>
    </source>
</evidence>
<dbReference type="InterPro" id="IPR001647">
    <property type="entry name" value="HTH_TetR"/>
</dbReference>